<dbReference type="InterPro" id="IPR029471">
    <property type="entry name" value="HNH_5"/>
</dbReference>
<keyword evidence="2" id="KW-0378">Hydrolase</keyword>
<proteinExistence type="predicted"/>
<keyword evidence="3" id="KW-1185">Reference proteome</keyword>
<accession>A0A858RCB1</accession>
<dbReference type="CDD" id="cd00085">
    <property type="entry name" value="HNHc"/>
    <property type="match status" value="1"/>
</dbReference>
<evidence type="ECO:0000313" key="2">
    <source>
        <dbReference type="EMBL" id="QJE94666.1"/>
    </source>
</evidence>
<dbReference type="InterPro" id="IPR052892">
    <property type="entry name" value="NA-targeting_endonuclease"/>
</dbReference>
<dbReference type="AlphaFoldDB" id="A0A858RCB1"/>
<dbReference type="Pfam" id="PF14279">
    <property type="entry name" value="HNH_5"/>
    <property type="match status" value="1"/>
</dbReference>
<dbReference type="PANTHER" id="PTHR33877:SF2">
    <property type="entry name" value="OS07G0170200 PROTEIN"/>
    <property type="match status" value="1"/>
</dbReference>
<dbReference type="Proteomes" id="UP000501812">
    <property type="component" value="Chromosome"/>
</dbReference>
<dbReference type="EMBL" id="CP051774">
    <property type="protein sequence ID" value="QJE94666.1"/>
    <property type="molecule type" value="Genomic_DNA"/>
</dbReference>
<dbReference type="InterPro" id="IPR003615">
    <property type="entry name" value="HNH_nuc"/>
</dbReference>
<reference evidence="2 3" key="1">
    <citation type="submission" date="2020-04" db="EMBL/GenBank/DDBJ databases">
        <title>Luteolibacter sp. G-1-1-1 isolated from soil.</title>
        <authorList>
            <person name="Dahal R.H."/>
        </authorList>
    </citation>
    <scope>NUCLEOTIDE SEQUENCE [LARGE SCALE GENOMIC DNA]</scope>
    <source>
        <strain evidence="2 3">G-1-1-1</strain>
    </source>
</reference>
<name>A0A858RCB1_9BACT</name>
<protein>
    <submittedName>
        <fullName evidence="2">HNH endonuclease</fullName>
    </submittedName>
</protein>
<feature type="domain" description="HNH nuclease" evidence="1">
    <location>
        <begin position="97"/>
        <end position="150"/>
    </location>
</feature>
<dbReference type="PANTHER" id="PTHR33877">
    <property type="entry name" value="SLL1193 PROTEIN"/>
    <property type="match status" value="1"/>
</dbReference>
<dbReference type="SMART" id="SM00507">
    <property type="entry name" value="HNHc"/>
    <property type="match status" value="1"/>
</dbReference>
<dbReference type="Gene3D" id="1.10.30.50">
    <property type="match status" value="1"/>
</dbReference>
<sequence length="203" mass="23688">MVGHLDYPVLVLNRFWQPVQTCTVRRALKLLFLGHAQVVQTEGEDRFRTHDLGSWVEHSSSRDIVDEMIHTVRLALRVPKIIVLALYEKLPRMEVRFTRRNVFLRDKHTCQYCAKTFTEAELNLDHVMPRDKGGRTTWENIVTSCIRCNTRKANKLPQEANMHPLRKPAAPRWRPMFGLRESNSDESWGHFIDPDPSTVRMSA</sequence>
<evidence type="ECO:0000259" key="1">
    <source>
        <dbReference type="SMART" id="SM00507"/>
    </source>
</evidence>
<keyword evidence="2" id="KW-0255">Endonuclease</keyword>
<evidence type="ECO:0000313" key="3">
    <source>
        <dbReference type="Proteomes" id="UP000501812"/>
    </source>
</evidence>
<gene>
    <name evidence="2" type="ORF">HHL09_02350</name>
</gene>
<organism evidence="2 3">
    <name type="scientific">Luteolibacter luteus</name>
    <dbReference type="NCBI Taxonomy" id="2728835"/>
    <lineage>
        <taxon>Bacteria</taxon>
        <taxon>Pseudomonadati</taxon>
        <taxon>Verrucomicrobiota</taxon>
        <taxon>Verrucomicrobiia</taxon>
        <taxon>Verrucomicrobiales</taxon>
        <taxon>Verrucomicrobiaceae</taxon>
        <taxon>Luteolibacter</taxon>
    </lineage>
</organism>
<keyword evidence="2" id="KW-0540">Nuclease</keyword>
<dbReference type="KEGG" id="luo:HHL09_02350"/>
<dbReference type="GO" id="GO:0004519">
    <property type="term" value="F:endonuclease activity"/>
    <property type="evidence" value="ECO:0007669"/>
    <property type="project" value="UniProtKB-KW"/>
</dbReference>